<feature type="chain" id="PRO_5047334117" description="Sel1 repeat family protein" evidence="1">
    <location>
        <begin position="20"/>
        <end position="287"/>
    </location>
</feature>
<evidence type="ECO:0008006" key="4">
    <source>
        <dbReference type="Google" id="ProtNLM"/>
    </source>
</evidence>
<accession>A0ABT5KFE1</accession>
<keyword evidence="1" id="KW-0732">Signal</keyword>
<feature type="signal peptide" evidence="1">
    <location>
        <begin position="1"/>
        <end position="19"/>
    </location>
</feature>
<reference evidence="2 3" key="1">
    <citation type="submission" date="2022-10" db="EMBL/GenBank/DDBJ databases">
        <title>Paucibacter sp. hw1 Genome sequencing.</title>
        <authorList>
            <person name="Park S."/>
        </authorList>
    </citation>
    <scope>NUCLEOTIDE SEQUENCE [LARGE SCALE GENOMIC DNA]</scope>
    <source>
        <strain evidence="3">hw1</strain>
    </source>
</reference>
<name>A0ABT5KFE1_9BURK</name>
<evidence type="ECO:0000256" key="1">
    <source>
        <dbReference type="SAM" id="SignalP"/>
    </source>
</evidence>
<evidence type="ECO:0000313" key="3">
    <source>
        <dbReference type="Proteomes" id="UP001221189"/>
    </source>
</evidence>
<evidence type="ECO:0000313" key="2">
    <source>
        <dbReference type="EMBL" id="MDC8772644.1"/>
    </source>
</evidence>
<sequence length="287" mass="30098">MGAIALAALLVGAYSYWPAAQDRQPAIATTSTIAPVALPSAAASSPIALPLALAASTVPKKDLVKAPSQPNPIGSEGYGPHIERAHQGVDPKAAWQAVEWLFKCASHAGVEENWQATLDSGLLPKESAAMMTELLAKHRADAGRCQTVIAAHQALLPDLALKAMRGNIPGAAAAYAGGRNLDQLDPTLQTELQSAIRADAQAGDMQTLFSSFSSDEKWGLGYTERLGYMAAWIALQPPGHGQAVIEGQVQSGRFKMKPPSATQLAEAMLLAQKIYETASKARKPSGA</sequence>
<dbReference type="Proteomes" id="UP001221189">
    <property type="component" value="Unassembled WGS sequence"/>
</dbReference>
<gene>
    <name evidence="2" type="ORF">PRZ03_13755</name>
</gene>
<keyword evidence="3" id="KW-1185">Reference proteome</keyword>
<dbReference type="EMBL" id="JAQQXT010000008">
    <property type="protein sequence ID" value="MDC8772644.1"/>
    <property type="molecule type" value="Genomic_DNA"/>
</dbReference>
<protein>
    <recommendedName>
        <fullName evidence="4">Sel1 repeat family protein</fullName>
    </recommendedName>
</protein>
<organism evidence="2 3">
    <name type="scientific">Roseateles albus</name>
    <dbReference type="NCBI Taxonomy" id="2987525"/>
    <lineage>
        <taxon>Bacteria</taxon>
        <taxon>Pseudomonadati</taxon>
        <taxon>Pseudomonadota</taxon>
        <taxon>Betaproteobacteria</taxon>
        <taxon>Burkholderiales</taxon>
        <taxon>Sphaerotilaceae</taxon>
        <taxon>Roseateles</taxon>
    </lineage>
</organism>
<proteinExistence type="predicted"/>
<dbReference type="RefSeq" id="WP_273600835.1">
    <property type="nucleotide sequence ID" value="NZ_JAQQXT010000008.1"/>
</dbReference>
<comment type="caution">
    <text evidence="2">The sequence shown here is derived from an EMBL/GenBank/DDBJ whole genome shotgun (WGS) entry which is preliminary data.</text>
</comment>